<dbReference type="EMBL" id="CP034183">
    <property type="protein sequence ID" value="AZI43904.1"/>
    <property type="molecule type" value="Genomic_DNA"/>
</dbReference>
<gene>
    <name evidence="1" type="ORF">EHF33_09720</name>
</gene>
<proteinExistence type="predicted"/>
<dbReference type="AlphaFoldDB" id="A0A3G8YMS9"/>
<evidence type="ECO:0000313" key="1">
    <source>
        <dbReference type="EMBL" id="AZI43904.1"/>
    </source>
</evidence>
<dbReference type="OrthoDB" id="70299at2"/>
<accession>A0A3G8YMS9</accession>
<dbReference type="Proteomes" id="UP000276417">
    <property type="component" value="Chromosome 1"/>
</dbReference>
<organism evidence="1 2">
    <name type="scientific">Deinococcus psychrotolerans</name>
    <dbReference type="NCBI Taxonomy" id="2489213"/>
    <lineage>
        <taxon>Bacteria</taxon>
        <taxon>Thermotogati</taxon>
        <taxon>Deinococcota</taxon>
        <taxon>Deinococci</taxon>
        <taxon>Deinococcales</taxon>
        <taxon>Deinococcaceae</taxon>
        <taxon>Deinococcus</taxon>
    </lineage>
</organism>
<name>A0A3G8YMS9_9DEIO</name>
<sequence>MGLGWAELTAAASLVPSAASEAFAAGEDQQALTLLRRARDGQPAQSAQWAYLERLTGLVLIHLQREVEGTFALDRADPLLEAFGWPTPTLDALAGD</sequence>
<evidence type="ECO:0000313" key="2">
    <source>
        <dbReference type="Proteomes" id="UP000276417"/>
    </source>
</evidence>
<dbReference type="KEGG" id="dph:EHF33_09720"/>
<reference evidence="1 2" key="1">
    <citation type="submission" date="2018-11" db="EMBL/GenBank/DDBJ databases">
        <title>Deinococcus shelandsis sp. nov., isolated from South Shetland Islands soil of Antarctica.</title>
        <authorList>
            <person name="Tian J."/>
        </authorList>
    </citation>
    <scope>NUCLEOTIDE SEQUENCE [LARGE SCALE GENOMIC DNA]</scope>
    <source>
        <strain evidence="1 2">S14-83T</strain>
    </source>
</reference>
<protein>
    <submittedName>
        <fullName evidence="1">Uncharacterized protein</fullName>
    </submittedName>
</protein>
<keyword evidence="2" id="KW-1185">Reference proteome</keyword>